<protein>
    <submittedName>
        <fullName evidence="1">Uncharacterized protein</fullName>
    </submittedName>
</protein>
<dbReference type="Proteomes" id="UP000189670">
    <property type="component" value="Unassembled WGS sequence"/>
</dbReference>
<organism evidence="1 2">
    <name type="scientific">Candidatus Magnetoglobus multicellularis str. Araruama</name>
    <dbReference type="NCBI Taxonomy" id="890399"/>
    <lineage>
        <taxon>Bacteria</taxon>
        <taxon>Pseudomonadati</taxon>
        <taxon>Thermodesulfobacteriota</taxon>
        <taxon>Desulfobacteria</taxon>
        <taxon>Desulfobacterales</taxon>
        <taxon>Desulfobacteraceae</taxon>
        <taxon>Candidatus Magnetoglobus</taxon>
    </lineage>
</organism>
<sequence length="114" mass="13711">MRMERLVLMDLYSIKQAVNDLSHTDFFRFFDWFEQYGWERINKFTKSSKLRQAVIDLSEKELFVFADWLDILWSERWNEEVENNPIARQCRALGNIIMSDPNKLTAYLHGLSND</sequence>
<dbReference type="EMBL" id="ATBP01000592">
    <property type="protein sequence ID" value="ETR69654.1"/>
    <property type="molecule type" value="Genomic_DNA"/>
</dbReference>
<reference evidence="2" key="1">
    <citation type="submission" date="2012-11" db="EMBL/GenBank/DDBJ databases">
        <authorList>
            <person name="Lucero-Rivera Y.E."/>
            <person name="Tovar-Ramirez D."/>
        </authorList>
    </citation>
    <scope>NUCLEOTIDE SEQUENCE [LARGE SCALE GENOMIC DNA]</scope>
    <source>
        <strain evidence="2">Araruama</strain>
    </source>
</reference>
<evidence type="ECO:0000313" key="1">
    <source>
        <dbReference type="EMBL" id="ETR69654.1"/>
    </source>
</evidence>
<proteinExistence type="predicted"/>
<evidence type="ECO:0000313" key="2">
    <source>
        <dbReference type="Proteomes" id="UP000189670"/>
    </source>
</evidence>
<accession>A0A1V1P4C7</accession>
<comment type="caution">
    <text evidence="1">The sequence shown here is derived from an EMBL/GenBank/DDBJ whole genome shotgun (WGS) entry which is preliminary data.</text>
</comment>
<gene>
    <name evidence="1" type="ORF">OMM_09413</name>
</gene>
<dbReference type="AlphaFoldDB" id="A0A1V1P4C7"/>
<name>A0A1V1P4C7_9BACT</name>